<name>A0A183V4I8_TOXCA</name>
<sequence length="231" mass="25656">MERNLICLGKILTTSSILSIVDCVQLRRLVAMSNLDSALNSNEQVNFIEFIRSVKNTDELSGEEETSDQVNRKRLNNSRSNSTTRKENHVQSGGKKPANERIKPDEKARSRQDSPEVSPAQERKYSGEGPSVKSSLRLKAMRNWQKSAFHSLDIADDDSAASTSSLHSMSADLLQMPIMEGASFSAKKTDSEPANMGQRHSREAQSHPAKRKQLHVTKQPDGSTIGYVTKE</sequence>
<evidence type="ECO:0000313" key="2">
    <source>
        <dbReference type="EMBL" id="VDM46979.1"/>
    </source>
</evidence>
<dbReference type="EMBL" id="UYWY01023010">
    <property type="protein sequence ID" value="VDM46979.1"/>
    <property type="molecule type" value="Genomic_DNA"/>
</dbReference>
<organism evidence="3 4">
    <name type="scientific">Toxocara canis</name>
    <name type="common">Canine roundworm</name>
    <dbReference type="NCBI Taxonomy" id="6265"/>
    <lineage>
        <taxon>Eukaryota</taxon>
        <taxon>Metazoa</taxon>
        <taxon>Ecdysozoa</taxon>
        <taxon>Nematoda</taxon>
        <taxon>Chromadorea</taxon>
        <taxon>Rhabditida</taxon>
        <taxon>Spirurina</taxon>
        <taxon>Ascaridomorpha</taxon>
        <taxon>Ascaridoidea</taxon>
        <taxon>Toxocaridae</taxon>
        <taxon>Toxocara</taxon>
    </lineage>
</organism>
<feature type="region of interest" description="Disordered" evidence="1">
    <location>
        <begin position="58"/>
        <end position="134"/>
    </location>
</feature>
<reference evidence="2 3" key="2">
    <citation type="submission" date="2018-11" db="EMBL/GenBank/DDBJ databases">
        <authorList>
            <consortium name="Pathogen Informatics"/>
        </authorList>
    </citation>
    <scope>NUCLEOTIDE SEQUENCE [LARGE SCALE GENOMIC DNA]</scope>
</reference>
<protein>
    <submittedName>
        <fullName evidence="2 4">Uncharacterized protein</fullName>
    </submittedName>
</protein>
<reference evidence="4" key="1">
    <citation type="submission" date="2016-06" db="UniProtKB">
        <authorList>
            <consortium name="WormBaseParasite"/>
        </authorList>
    </citation>
    <scope>IDENTIFICATION</scope>
</reference>
<accession>A0A183V4I8</accession>
<proteinExistence type="predicted"/>
<keyword evidence="3" id="KW-1185">Reference proteome</keyword>
<evidence type="ECO:0000256" key="1">
    <source>
        <dbReference type="SAM" id="MobiDB-lite"/>
    </source>
</evidence>
<evidence type="ECO:0000313" key="4">
    <source>
        <dbReference type="WBParaSite" id="TCNE_0001565901-mRNA-1"/>
    </source>
</evidence>
<dbReference type="WBParaSite" id="TCNE_0001565901-mRNA-1">
    <property type="protein sequence ID" value="TCNE_0001565901-mRNA-1"/>
    <property type="gene ID" value="TCNE_0001565901"/>
</dbReference>
<feature type="compositionally biased region" description="Basic and acidic residues" evidence="1">
    <location>
        <begin position="97"/>
        <end position="114"/>
    </location>
</feature>
<evidence type="ECO:0000313" key="3">
    <source>
        <dbReference type="Proteomes" id="UP000050794"/>
    </source>
</evidence>
<dbReference type="AlphaFoldDB" id="A0A183V4I8"/>
<dbReference type="Proteomes" id="UP000050794">
    <property type="component" value="Unassembled WGS sequence"/>
</dbReference>
<feature type="region of interest" description="Disordered" evidence="1">
    <location>
        <begin position="182"/>
        <end position="231"/>
    </location>
</feature>
<gene>
    <name evidence="2" type="ORF">TCNE_LOCUS15658</name>
</gene>